<dbReference type="RefSeq" id="WP_091294819.1">
    <property type="nucleotide sequence ID" value="NZ_FNON01000007.1"/>
</dbReference>
<dbReference type="Proteomes" id="UP000199515">
    <property type="component" value="Unassembled WGS sequence"/>
</dbReference>
<accession>A0A1H3NK18</accession>
<feature type="compositionally biased region" description="Basic and acidic residues" evidence="1">
    <location>
        <begin position="25"/>
        <end position="37"/>
    </location>
</feature>
<sequence>MAEPDRSQAPDQGASGRAGYLSPEEQAKRQRQDEQADRGMNMGTVAMYKRRDAEDAAANAAASGGGYKMDVAAMRALLPKWQSIADKLGALVKDAEQFLQLPQPAEDDGSSLQMKAAKKHASAYMASVREQRDYAEGYAAALDKAIKATDQQNQAAARTLDKHGRDR</sequence>
<evidence type="ECO:0008006" key="4">
    <source>
        <dbReference type="Google" id="ProtNLM"/>
    </source>
</evidence>
<dbReference type="OrthoDB" id="3624755at2"/>
<gene>
    <name evidence="2" type="ORF">SAMN05421504_107337</name>
</gene>
<dbReference type="AlphaFoldDB" id="A0A1H3NK18"/>
<proteinExistence type="predicted"/>
<dbReference type="STRING" id="589385.SAMN05421504_107337"/>
<evidence type="ECO:0000313" key="3">
    <source>
        <dbReference type="Proteomes" id="UP000199515"/>
    </source>
</evidence>
<dbReference type="EMBL" id="FNON01000007">
    <property type="protein sequence ID" value="SDY89158.1"/>
    <property type="molecule type" value="Genomic_DNA"/>
</dbReference>
<feature type="region of interest" description="Disordered" evidence="1">
    <location>
        <begin position="1"/>
        <end position="41"/>
    </location>
</feature>
<organism evidence="2 3">
    <name type="scientific">Amycolatopsis xylanica</name>
    <dbReference type="NCBI Taxonomy" id="589385"/>
    <lineage>
        <taxon>Bacteria</taxon>
        <taxon>Bacillati</taxon>
        <taxon>Actinomycetota</taxon>
        <taxon>Actinomycetes</taxon>
        <taxon>Pseudonocardiales</taxon>
        <taxon>Pseudonocardiaceae</taxon>
        <taxon>Amycolatopsis</taxon>
    </lineage>
</organism>
<protein>
    <recommendedName>
        <fullName evidence="4">Excreted virulence factor EspC, type VII ESX diderm</fullName>
    </recommendedName>
</protein>
<name>A0A1H3NK18_9PSEU</name>
<evidence type="ECO:0000256" key="1">
    <source>
        <dbReference type="SAM" id="MobiDB-lite"/>
    </source>
</evidence>
<evidence type="ECO:0000313" key="2">
    <source>
        <dbReference type="EMBL" id="SDY89158.1"/>
    </source>
</evidence>
<reference evidence="2 3" key="1">
    <citation type="submission" date="2016-10" db="EMBL/GenBank/DDBJ databases">
        <authorList>
            <person name="de Groot N.N."/>
        </authorList>
    </citation>
    <scope>NUCLEOTIDE SEQUENCE [LARGE SCALE GENOMIC DNA]</scope>
    <source>
        <strain evidence="2 3">CPCC 202699</strain>
    </source>
</reference>
<keyword evidence="3" id="KW-1185">Reference proteome</keyword>